<dbReference type="PANTHER" id="PTHR43102">
    <property type="entry name" value="SLR1143 PROTEIN"/>
    <property type="match status" value="1"/>
</dbReference>
<feature type="compositionally biased region" description="Low complexity" evidence="1">
    <location>
        <begin position="68"/>
        <end position="85"/>
    </location>
</feature>
<dbReference type="Proteomes" id="UP001055712">
    <property type="component" value="Unassembled WGS sequence"/>
</dbReference>
<gene>
    <name evidence="2" type="ORF">D9Q98_005826</name>
</gene>
<accession>A0A9D4Z0A5</accession>
<reference evidence="2" key="1">
    <citation type="journal article" date="2019" name="Plant J.">
        <title>Chlorella vulgaris genome assembly and annotation reveals the molecular basis for metabolic acclimation to high light conditions.</title>
        <authorList>
            <person name="Cecchin M."/>
            <person name="Marcolungo L."/>
            <person name="Rossato M."/>
            <person name="Girolomoni L."/>
            <person name="Cosentino E."/>
            <person name="Cuine S."/>
            <person name="Li-Beisson Y."/>
            <person name="Delledonne M."/>
            <person name="Ballottari M."/>
        </authorList>
    </citation>
    <scope>NUCLEOTIDE SEQUENCE</scope>
    <source>
        <strain evidence="2">211/11P</strain>
    </source>
</reference>
<protein>
    <recommendedName>
        <fullName evidence="4">PAS domain-containing protein</fullName>
    </recommendedName>
</protein>
<dbReference type="EMBL" id="SIDB01000002">
    <property type="protein sequence ID" value="KAI3436409.1"/>
    <property type="molecule type" value="Genomic_DNA"/>
</dbReference>
<comment type="caution">
    <text evidence="2">The sequence shown here is derived from an EMBL/GenBank/DDBJ whole genome shotgun (WGS) entry which is preliminary data.</text>
</comment>
<name>A0A9D4Z0A5_CHLVU</name>
<evidence type="ECO:0000313" key="2">
    <source>
        <dbReference type="EMBL" id="KAI3436409.1"/>
    </source>
</evidence>
<dbReference type="AlphaFoldDB" id="A0A9D4Z0A5"/>
<organism evidence="2 3">
    <name type="scientific">Chlorella vulgaris</name>
    <name type="common">Green alga</name>
    <dbReference type="NCBI Taxonomy" id="3077"/>
    <lineage>
        <taxon>Eukaryota</taxon>
        <taxon>Viridiplantae</taxon>
        <taxon>Chlorophyta</taxon>
        <taxon>core chlorophytes</taxon>
        <taxon>Trebouxiophyceae</taxon>
        <taxon>Chlorellales</taxon>
        <taxon>Chlorellaceae</taxon>
        <taxon>Chlorella clade</taxon>
        <taxon>Chlorella</taxon>
    </lineage>
</organism>
<dbReference type="PANTHER" id="PTHR43102:SF2">
    <property type="entry name" value="GAF DOMAIN-CONTAINING PROTEIN"/>
    <property type="match status" value="1"/>
</dbReference>
<feature type="region of interest" description="Disordered" evidence="1">
    <location>
        <begin position="53"/>
        <end position="85"/>
    </location>
</feature>
<evidence type="ECO:0000313" key="3">
    <source>
        <dbReference type="Proteomes" id="UP001055712"/>
    </source>
</evidence>
<dbReference type="OrthoDB" id="1668230at2759"/>
<sequence>MGCGSSRVSSLAREAPCGGCKAVLSLGGAIAPASPHSSPIHAAFTLPAGPAASSHSSANGCSPPPKPAAAAFSNPPTEQPGAPLASASASAATCRAAASGIQYGISPQDSCKHETEAERLAVLRALHVRHQPSGPRFGSITAVLRGLFQLPVASVYLLEEDEVLVVPDEEGISPWEAHPRCESACKWVTGQLLPPELLIIEDLSKDLRCLLDFQPRSFPASHYQMLAHMAELVVRELEAGSMLMWNALALEEARSGVRRLIRGLDCFTEAVLLCDVQAEGWPIQYANTAAAELIGLPREQVEHNQLQSPRW</sequence>
<evidence type="ECO:0008006" key="4">
    <source>
        <dbReference type="Google" id="ProtNLM"/>
    </source>
</evidence>
<evidence type="ECO:0000256" key="1">
    <source>
        <dbReference type="SAM" id="MobiDB-lite"/>
    </source>
</evidence>
<proteinExistence type="predicted"/>
<keyword evidence="3" id="KW-1185">Reference proteome</keyword>
<reference evidence="2" key="2">
    <citation type="submission" date="2020-11" db="EMBL/GenBank/DDBJ databases">
        <authorList>
            <person name="Cecchin M."/>
            <person name="Marcolungo L."/>
            <person name="Rossato M."/>
            <person name="Girolomoni L."/>
            <person name="Cosentino E."/>
            <person name="Cuine S."/>
            <person name="Li-Beisson Y."/>
            <person name="Delledonne M."/>
            <person name="Ballottari M."/>
        </authorList>
    </citation>
    <scope>NUCLEOTIDE SEQUENCE</scope>
    <source>
        <strain evidence="2">211/11P</strain>
        <tissue evidence="2">Whole cell</tissue>
    </source>
</reference>